<gene>
    <name evidence="1" type="ORF">CAFE_17230</name>
</gene>
<organism evidence="1 2">
    <name type="scientific">Caproicibacter fermentans</name>
    <dbReference type="NCBI Taxonomy" id="2576756"/>
    <lineage>
        <taxon>Bacteria</taxon>
        <taxon>Bacillati</taxon>
        <taxon>Bacillota</taxon>
        <taxon>Clostridia</taxon>
        <taxon>Eubacteriales</taxon>
        <taxon>Acutalibacteraceae</taxon>
        <taxon>Caproicibacter</taxon>
    </lineage>
</organism>
<dbReference type="OrthoDB" id="1933487at2"/>
<protein>
    <submittedName>
        <fullName evidence="1">Uncharacterized protein</fullName>
    </submittedName>
</protein>
<comment type="caution">
    <text evidence="1">The sequence shown here is derived from an EMBL/GenBank/DDBJ whole genome shotgun (WGS) entry which is preliminary data.</text>
</comment>
<dbReference type="AlphaFoldDB" id="A0A6N8HYV0"/>
<keyword evidence="2" id="KW-1185">Reference proteome</keyword>
<evidence type="ECO:0000313" key="2">
    <source>
        <dbReference type="Proteomes" id="UP000469440"/>
    </source>
</evidence>
<dbReference type="RefSeq" id="WP_156990367.1">
    <property type="nucleotide sequence ID" value="NZ_VWXL01000052.1"/>
</dbReference>
<sequence>MQNTESDRCDQNGCSGPVPGNPLCESCRLYLTKKSVEKRNLPFPLTDEEAELLGKLSSGGATPVSRFVMGSSREDDLESVALAPVVVRGPEDDVETVKKLGEIITSLEDRGLIALDYESPVPGFDDQMVRESAAFATFEEAVEEGGKRPGFLFDTARLDSGSITLTDDGAQAMLDYYRG</sequence>
<dbReference type="EMBL" id="VWXL01000052">
    <property type="protein sequence ID" value="MVB11021.1"/>
    <property type="molecule type" value="Genomic_DNA"/>
</dbReference>
<dbReference type="Proteomes" id="UP000469440">
    <property type="component" value="Unassembled WGS sequence"/>
</dbReference>
<accession>A0A6N8HYV0</accession>
<proteinExistence type="predicted"/>
<name>A0A6N8HYV0_9FIRM</name>
<evidence type="ECO:0000313" key="1">
    <source>
        <dbReference type="EMBL" id="MVB11021.1"/>
    </source>
</evidence>
<reference evidence="1 2" key="1">
    <citation type="submission" date="2019-09" db="EMBL/GenBank/DDBJ databases">
        <title>Genome sequence of Clostridium sp. EA1.</title>
        <authorList>
            <person name="Poehlein A."/>
            <person name="Bengelsdorf F.R."/>
            <person name="Daniel R."/>
        </authorList>
    </citation>
    <scope>NUCLEOTIDE SEQUENCE [LARGE SCALE GENOMIC DNA]</scope>
    <source>
        <strain evidence="1 2">EA1</strain>
    </source>
</reference>